<organism evidence="5 6">
    <name type="scientific">Candidatus Viridilinea mediisalina</name>
    <dbReference type="NCBI Taxonomy" id="2024553"/>
    <lineage>
        <taxon>Bacteria</taxon>
        <taxon>Bacillati</taxon>
        <taxon>Chloroflexota</taxon>
        <taxon>Chloroflexia</taxon>
        <taxon>Chloroflexales</taxon>
        <taxon>Chloroflexineae</taxon>
        <taxon>Oscillochloridaceae</taxon>
        <taxon>Candidatus Viridilinea</taxon>
    </lineage>
</organism>
<accession>A0A2A6RP28</accession>
<keyword evidence="3" id="KW-0238">DNA-binding</keyword>
<gene>
    <name evidence="5" type="ORF">CJ255_01965</name>
</gene>
<dbReference type="InterPro" id="IPR044946">
    <property type="entry name" value="Restrct_endonuc_typeI_TRD_sf"/>
</dbReference>
<dbReference type="GO" id="GO:0009307">
    <property type="term" value="P:DNA restriction-modification system"/>
    <property type="evidence" value="ECO:0007669"/>
    <property type="project" value="UniProtKB-KW"/>
</dbReference>
<dbReference type="Proteomes" id="UP000220527">
    <property type="component" value="Unassembled WGS sequence"/>
</dbReference>
<evidence type="ECO:0000259" key="4">
    <source>
        <dbReference type="Pfam" id="PF01420"/>
    </source>
</evidence>
<dbReference type="Gene3D" id="3.90.220.20">
    <property type="entry name" value="DNA methylase specificity domains"/>
    <property type="match status" value="2"/>
</dbReference>
<keyword evidence="6" id="KW-1185">Reference proteome</keyword>
<comment type="caution">
    <text evidence="5">The sequence shown here is derived from an EMBL/GenBank/DDBJ whole genome shotgun (WGS) entry which is preliminary data.</text>
</comment>
<dbReference type="SUPFAM" id="SSF116734">
    <property type="entry name" value="DNA methylase specificity domain"/>
    <property type="match status" value="2"/>
</dbReference>
<dbReference type="InterPro" id="IPR000055">
    <property type="entry name" value="Restrct_endonuc_typeI_TRD"/>
</dbReference>
<comment type="similarity">
    <text evidence="1">Belongs to the type-I restriction system S methylase family.</text>
</comment>
<evidence type="ECO:0000313" key="6">
    <source>
        <dbReference type="Proteomes" id="UP000220527"/>
    </source>
</evidence>
<evidence type="ECO:0000256" key="2">
    <source>
        <dbReference type="ARBA" id="ARBA00022747"/>
    </source>
</evidence>
<dbReference type="CDD" id="cd17267">
    <property type="entry name" value="RMtype1_S_EcoAO83I-TRD1-CR1_like"/>
    <property type="match status" value="1"/>
</dbReference>
<dbReference type="PANTHER" id="PTHR30408:SF13">
    <property type="entry name" value="TYPE I RESTRICTION ENZYME HINDI SPECIFICITY SUBUNIT"/>
    <property type="match status" value="1"/>
</dbReference>
<name>A0A2A6RP28_9CHLR</name>
<dbReference type="Gene3D" id="1.10.287.1120">
    <property type="entry name" value="Bipartite methylase S protein"/>
    <property type="match status" value="1"/>
</dbReference>
<proteinExistence type="inferred from homology"/>
<dbReference type="AlphaFoldDB" id="A0A2A6RP28"/>
<evidence type="ECO:0000256" key="3">
    <source>
        <dbReference type="ARBA" id="ARBA00023125"/>
    </source>
</evidence>
<evidence type="ECO:0000313" key="5">
    <source>
        <dbReference type="EMBL" id="PDW04685.1"/>
    </source>
</evidence>
<dbReference type="PANTHER" id="PTHR30408">
    <property type="entry name" value="TYPE-1 RESTRICTION ENZYME ECOKI SPECIFICITY PROTEIN"/>
    <property type="match status" value="1"/>
</dbReference>
<dbReference type="EMBL" id="NQWI01000005">
    <property type="protein sequence ID" value="PDW04685.1"/>
    <property type="molecule type" value="Genomic_DNA"/>
</dbReference>
<feature type="domain" description="Type I restriction modification DNA specificity" evidence="4">
    <location>
        <begin position="8"/>
        <end position="156"/>
    </location>
</feature>
<dbReference type="RefSeq" id="WP_097642420.1">
    <property type="nucleotide sequence ID" value="NZ_NQWI01000005.1"/>
</dbReference>
<sequence length="405" mass="45406">MKTDRIEKLGDYLPFSYGKSLLKSKRITTGTFPVYGSNGVIGFHNTYLTDNFTIIIGRKGTVGSVQFSKTPCWPIDTTFFISISDLYLARFAFYSIKSLGLEKMNSDSAVPGLNRDAAHARLIRIPPLPEQRAIARILGSLDDKIELNRRQNVTLEALARAVFKSWFVDFDPVRAKAAGRAPDAMDAATARLFPDGFEVVDGREVPRGWGLARLDRITENPRRSFHPSDVDPKTPYIGLEHMPRKCVALDDWGSTDTIESNKFGFDRGEILFGKLRPYFHKVGVAAISGVCSTDILVLRPTELNWFGFVLAHVSSDEFVQHTDQSSHGTKMPRTSWKDMARYQVVLPPELVASRYNDFAFPLIQSIVTNVHQSRTLAALRDALLPKLLSGELRVREAEQVVEEVL</sequence>
<dbReference type="InterPro" id="IPR052021">
    <property type="entry name" value="Type-I_RS_S_subunit"/>
</dbReference>
<protein>
    <recommendedName>
        <fullName evidence="4">Type I restriction modification DNA specificity domain-containing protein</fullName>
    </recommendedName>
</protein>
<keyword evidence="2" id="KW-0680">Restriction system</keyword>
<evidence type="ECO:0000256" key="1">
    <source>
        <dbReference type="ARBA" id="ARBA00010923"/>
    </source>
</evidence>
<reference evidence="6" key="1">
    <citation type="submission" date="2017-08" db="EMBL/GenBank/DDBJ databases">
        <authorList>
            <person name="Grouzdev D.S."/>
            <person name="Gaisin V.A."/>
            <person name="Rysina M.S."/>
            <person name="Gorlenko V.M."/>
        </authorList>
    </citation>
    <scope>NUCLEOTIDE SEQUENCE [LARGE SCALE GENOMIC DNA]</scope>
    <source>
        <strain evidence="6">Kir15-3F</strain>
    </source>
</reference>
<dbReference type="GO" id="GO:0003677">
    <property type="term" value="F:DNA binding"/>
    <property type="evidence" value="ECO:0007669"/>
    <property type="project" value="UniProtKB-KW"/>
</dbReference>
<dbReference type="REBASE" id="279111">
    <property type="entry name" value="S.Cba153FORF1955P"/>
</dbReference>
<dbReference type="OrthoDB" id="9795776at2"/>
<dbReference type="Pfam" id="PF01420">
    <property type="entry name" value="Methylase_S"/>
    <property type="match status" value="1"/>
</dbReference>